<dbReference type="Proteomes" id="UP000095605">
    <property type="component" value="Unassembled WGS sequence"/>
</dbReference>
<dbReference type="OrthoDB" id="3973268at2759"/>
<comment type="caution">
    <text evidence="2">The sequence shown here is derived from an EMBL/GenBank/DDBJ whole genome shotgun (WGS) entry which is preliminary data.</text>
</comment>
<dbReference type="AlphaFoldDB" id="A0A1E5RM06"/>
<organism evidence="2 3">
    <name type="scientific">Hanseniaspora opuntiae</name>
    <dbReference type="NCBI Taxonomy" id="211096"/>
    <lineage>
        <taxon>Eukaryota</taxon>
        <taxon>Fungi</taxon>
        <taxon>Dikarya</taxon>
        <taxon>Ascomycota</taxon>
        <taxon>Saccharomycotina</taxon>
        <taxon>Saccharomycetes</taxon>
        <taxon>Saccharomycodales</taxon>
        <taxon>Saccharomycodaceae</taxon>
        <taxon>Hanseniaspora</taxon>
    </lineage>
</organism>
<keyword evidence="3" id="KW-1185">Reference proteome</keyword>
<gene>
    <name evidence="2" type="ORF">AWRI3578_g2095</name>
</gene>
<reference evidence="3" key="1">
    <citation type="journal article" date="2016" name="Genome Announc.">
        <title>Genome sequences of three species of Hanseniaspora isolated from spontaneous wine fermentations.</title>
        <authorList>
            <person name="Sternes P.R."/>
            <person name="Lee D."/>
            <person name="Kutyna D.R."/>
            <person name="Borneman A.R."/>
        </authorList>
    </citation>
    <scope>NUCLEOTIDE SEQUENCE [LARGE SCALE GENOMIC DNA]</scope>
    <source>
        <strain evidence="3">AWRI3578</strain>
    </source>
</reference>
<sequence>MSEEENYQSDNLHKRLSVMESEINELNEILLENLDNSNKNKINYLNSDVTINDKIDQDIDDLKDVILNDKIDILDDMNKSATPPLEQKEQQKVNKNWAVYTNQEGRRIHEIPVKQKIKELEQNPNITTTVFTNKTPKKSSVPSLNKESQKESSPSPVSVNLSDKEDEHSISDSQQVPIVDEVKPIKDYKISSSSKTKSPFRVVSVSKSKETSPIIVKPVESEDENKESFIQKVEASEVDTPYEETNLPSDMDVLLKLYDHICEKINKLTSEIEYIDNIIESRYSYSLTYDELKQFKKGKIILERYLDKKYKQKYELENKVSIKFRQLKLEGKLTYESFFGNN</sequence>
<protein>
    <submittedName>
        <fullName evidence="2">Uncharacterized protein</fullName>
    </submittedName>
</protein>
<proteinExistence type="predicted"/>
<evidence type="ECO:0000256" key="1">
    <source>
        <dbReference type="SAM" id="MobiDB-lite"/>
    </source>
</evidence>
<feature type="region of interest" description="Disordered" evidence="1">
    <location>
        <begin position="127"/>
        <end position="178"/>
    </location>
</feature>
<evidence type="ECO:0000313" key="2">
    <source>
        <dbReference type="EMBL" id="OEJ87926.1"/>
    </source>
</evidence>
<dbReference type="EMBL" id="LPNL01000004">
    <property type="protein sequence ID" value="OEJ87926.1"/>
    <property type="molecule type" value="Genomic_DNA"/>
</dbReference>
<name>A0A1E5RM06_9ASCO</name>
<accession>A0A1E5RM06</accession>
<feature type="compositionally biased region" description="Polar residues" evidence="1">
    <location>
        <begin position="127"/>
        <end position="161"/>
    </location>
</feature>
<evidence type="ECO:0000313" key="3">
    <source>
        <dbReference type="Proteomes" id="UP000095605"/>
    </source>
</evidence>